<dbReference type="EMBL" id="JACSDY010000011">
    <property type="protein sequence ID" value="KAF7415466.1"/>
    <property type="molecule type" value="Genomic_DNA"/>
</dbReference>
<evidence type="ECO:0000256" key="1">
    <source>
        <dbReference type="SAM" id="MobiDB-lite"/>
    </source>
</evidence>
<evidence type="ECO:0000313" key="2">
    <source>
        <dbReference type="EMBL" id="KAF7415466.1"/>
    </source>
</evidence>
<gene>
    <name evidence="2" type="ORF">H0235_012058</name>
</gene>
<proteinExistence type="predicted"/>
<accession>A0A834U3W0</accession>
<dbReference type="Proteomes" id="UP000600918">
    <property type="component" value="Unassembled WGS sequence"/>
</dbReference>
<reference evidence="2" key="1">
    <citation type="journal article" date="2020" name="G3 (Bethesda)">
        <title>High-Quality Assemblies for Three Invasive Social Wasps from the &lt;i&gt;Vespula&lt;/i&gt; Genus.</title>
        <authorList>
            <person name="Harrop T.W.R."/>
            <person name="Guhlin J."/>
            <person name="McLaughlin G.M."/>
            <person name="Permina E."/>
            <person name="Stockwell P."/>
            <person name="Gilligan J."/>
            <person name="Le Lec M.F."/>
            <person name="Gruber M.A.M."/>
            <person name="Quinn O."/>
            <person name="Lovegrove M."/>
            <person name="Duncan E.J."/>
            <person name="Remnant E.J."/>
            <person name="Van Eeckhoven J."/>
            <person name="Graham B."/>
            <person name="Knapp R.A."/>
            <person name="Langford K.W."/>
            <person name="Kronenberg Z."/>
            <person name="Press M.O."/>
            <person name="Eacker S.M."/>
            <person name="Wilson-Rankin E.E."/>
            <person name="Purcell J."/>
            <person name="Lester P.J."/>
            <person name="Dearden P.K."/>
        </authorList>
    </citation>
    <scope>NUCLEOTIDE SEQUENCE</scope>
    <source>
        <strain evidence="2">Volc-1</strain>
    </source>
</reference>
<comment type="caution">
    <text evidence="2">The sequence shown here is derived from an EMBL/GenBank/DDBJ whole genome shotgun (WGS) entry which is preliminary data.</text>
</comment>
<dbReference type="AlphaFoldDB" id="A0A834U3W0"/>
<organism evidence="2 3">
    <name type="scientific">Vespula pensylvanica</name>
    <name type="common">Western yellow jacket</name>
    <name type="synonym">Wasp</name>
    <dbReference type="NCBI Taxonomy" id="30213"/>
    <lineage>
        <taxon>Eukaryota</taxon>
        <taxon>Metazoa</taxon>
        <taxon>Ecdysozoa</taxon>
        <taxon>Arthropoda</taxon>
        <taxon>Hexapoda</taxon>
        <taxon>Insecta</taxon>
        <taxon>Pterygota</taxon>
        <taxon>Neoptera</taxon>
        <taxon>Endopterygota</taxon>
        <taxon>Hymenoptera</taxon>
        <taxon>Apocrita</taxon>
        <taxon>Aculeata</taxon>
        <taxon>Vespoidea</taxon>
        <taxon>Vespidae</taxon>
        <taxon>Vespinae</taxon>
        <taxon>Vespula</taxon>
    </lineage>
</organism>
<keyword evidence="3" id="KW-1185">Reference proteome</keyword>
<protein>
    <submittedName>
        <fullName evidence="2">Uncharacterized protein</fullName>
    </submittedName>
</protein>
<name>A0A834U3W0_VESPE</name>
<feature type="region of interest" description="Disordered" evidence="1">
    <location>
        <begin position="39"/>
        <end position="68"/>
    </location>
</feature>
<evidence type="ECO:0000313" key="3">
    <source>
        <dbReference type="Proteomes" id="UP000600918"/>
    </source>
</evidence>
<feature type="compositionally biased region" description="Low complexity" evidence="1">
    <location>
        <begin position="39"/>
        <end position="49"/>
    </location>
</feature>
<sequence>MRRIKLWSGDTGLLEMTTKSSVRPILTVNGSVLLRISTSTHRSSHSTHSPQVITKKSNYGGGDTFPPTTPIKWTSTTTELNCGVGILGFVRRQQSRAFDRLWFNINGSVLPRISTSTHRSSRSTHSLEWGYSPTHTDNISGPTATGSVLPCFEFRPVPTQFSQYPFSASNRAEFKLRSGDIRLRQRKTKTVLRPTLTVTSPVVLWTSTRELRKFRGGHPCKLNWEVGILGRERGKQRRASGRLLHFLVQLCFGLRRGNLEKFRGEHSCKY</sequence>